<dbReference type="NCBIfam" id="TIGR01557">
    <property type="entry name" value="myb_SHAQKYF"/>
    <property type="match status" value="1"/>
</dbReference>
<dbReference type="InterPro" id="IPR009057">
    <property type="entry name" value="Homeodomain-like_sf"/>
</dbReference>
<keyword evidence="5" id="KW-0539">Nucleus</keyword>
<feature type="compositionally biased region" description="Low complexity" evidence="6">
    <location>
        <begin position="354"/>
        <end position="371"/>
    </location>
</feature>
<evidence type="ECO:0000256" key="3">
    <source>
        <dbReference type="ARBA" id="ARBA00023125"/>
    </source>
</evidence>
<dbReference type="PANTHER" id="PTHR31003:SF16">
    <property type="entry name" value="TRANSCRIPTION FACTOR HHO2"/>
    <property type="match status" value="1"/>
</dbReference>
<dbReference type="SMR" id="A0A0D3AP12"/>
<dbReference type="OrthoDB" id="1908613at2759"/>
<dbReference type="GO" id="GO:0003677">
    <property type="term" value="F:DNA binding"/>
    <property type="evidence" value="ECO:0007669"/>
    <property type="project" value="UniProtKB-KW"/>
</dbReference>
<keyword evidence="2" id="KW-0805">Transcription regulation</keyword>
<sequence>MENDYAQKMQRCHEYVEALEEEQKKIQVFQRELPLCLELVTQAIEACRKELPSTSTTSEQCSEQTTSVSGGPVLEEFIPTKKIEENGEHESPTPEEIGNNVDKKKSDWLRSVQLWNSSPDTNEVSNPERVVGKKAKVVEVKPNNNNNCGGFQPFQREKKRVFSETDLQPAAVKAVASAPAVKVVASAPATTTSSTTETCGVGKGGEEHLHQQQSQSQTRRKQRRCWSPELHRRFLHALQQLGGSHVATPKQIRDHMKVDGLTNDEVKSHLQKYRLHTRRPATTVTAQGNGNSQQQQFMVVGGIWVPSPQDVPPPSDVANNGGGAYAPVTLQPPPQPLPLQSPKRSVERSSGRCNSQAASSSTNTTTSSPVS</sequence>
<dbReference type="HOGENOM" id="CLU_036551_0_0_1"/>
<evidence type="ECO:0000256" key="4">
    <source>
        <dbReference type="ARBA" id="ARBA00023163"/>
    </source>
</evidence>
<dbReference type="FunFam" id="1.10.10.60:FF:000002">
    <property type="entry name" value="Myb family transcription factor"/>
    <property type="match status" value="1"/>
</dbReference>
<dbReference type="InterPro" id="IPR044787">
    <property type="entry name" value="HHO5-like"/>
</dbReference>
<proteinExistence type="predicted"/>
<evidence type="ECO:0000256" key="2">
    <source>
        <dbReference type="ARBA" id="ARBA00023015"/>
    </source>
</evidence>
<dbReference type="InterPro" id="IPR017930">
    <property type="entry name" value="Myb_dom"/>
</dbReference>
<organism evidence="8 9">
    <name type="scientific">Brassica oleracea var. oleracea</name>
    <dbReference type="NCBI Taxonomy" id="109376"/>
    <lineage>
        <taxon>Eukaryota</taxon>
        <taxon>Viridiplantae</taxon>
        <taxon>Streptophyta</taxon>
        <taxon>Embryophyta</taxon>
        <taxon>Tracheophyta</taxon>
        <taxon>Spermatophyta</taxon>
        <taxon>Magnoliopsida</taxon>
        <taxon>eudicotyledons</taxon>
        <taxon>Gunneridae</taxon>
        <taxon>Pentapetalae</taxon>
        <taxon>rosids</taxon>
        <taxon>malvids</taxon>
        <taxon>Brassicales</taxon>
        <taxon>Brassicaceae</taxon>
        <taxon>Brassiceae</taxon>
        <taxon>Brassica</taxon>
    </lineage>
</organism>
<keyword evidence="4" id="KW-0804">Transcription</keyword>
<dbReference type="SUPFAM" id="SSF46689">
    <property type="entry name" value="Homeodomain-like"/>
    <property type="match status" value="1"/>
</dbReference>
<dbReference type="Gene3D" id="1.10.10.60">
    <property type="entry name" value="Homeodomain-like"/>
    <property type="match status" value="1"/>
</dbReference>
<dbReference type="GO" id="GO:0003700">
    <property type="term" value="F:DNA-binding transcription factor activity"/>
    <property type="evidence" value="ECO:0007669"/>
    <property type="project" value="InterPro"/>
</dbReference>
<dbReference type="eggNOG" id="ENOG502QSXV">
    <property type="taxonomic scope" value="Eukaryota"/>
</dbReference>
<feature type="region of interest" description="Disordered" evidence="6">
    <location>
        <begin position="192"/>
        <end position="225"/>
    </location>
</feature>
<dbReference type="Proteomes" id="UP000032141">
    <property type="component" value="Chromosome C2"/>
</dbReference>
<dbReference type="Pfam" id="PF00249">
    <property type="entry name" value="Myb_DNA-binding"/>
    <property type="match status" value="1"/>
</dbReference>
<dbReference type="STRING" id="109376.A0A0D3AP12"/>
<dbReference type="GeneID" id="106327680"/>
<evidence type="ECO:0000259" key="7">
    <source>
        <dbReference type="PROSITE" id="PS51294"/>
    </source>
</evidence>
<feature type="compositionally biased region" description="Basic and acidic residues" evidence="6">
    <location>
        <begin position="82"/>
        <end position="92"/>
    </location>
</feature>
<keyword evidence="3" id="KW-0238">DNA-binding</keyword>
<protein>
    <recommendedName>
        <fullName evidence="7">HTH myb-type domain-containing protein</fullName>
    </recommendedName>
</protein>
<reference evidence="8 9" key="1">
    <citation type="journal article" date="2014" name="Genome Biol.">
        <title>Transcriptome and methylome profiling reveals relics of genome dominance in the mesopolyploid Brassica oleracea.</title>
        <authorList>
            <person name="Parkin I.A."/>
            <person name="Koh C."/>
            <person name="Tang H."/>
            <person name="Robinson S.J."/>
            <person name="Kagale S."/>
            <person name="Clarke W.E."/>
            <person name="Town C.D."/>
            <person name="Nixon J."/>
            <person name="Krishnakumar V."/>
            <person name="Bidwell S.L."/>
            <person name="Denoeud F."/>
            <person name="Belcram H."/>
            <person name="Links M.G."/>
            <person name="Just J."/>
            <person name="Clarke C."/>
            <person name="Bender T."/>
            <person name="Huebert T."/>
            <person name="Mason A.S."/>
            <person name="Pires J.C."/>
            <person name="Barker G."/>
            <person name="Moore J."/>
            <person name="Walley P.G."/>
            <person name="Manoli S."/>
            <person name="Batley J."/>
            <person name="Edwards D."/>
            <person name="Nelson M.N."/>
            <person name="Wang X."/>
            <person name="Paterson A.H."/>
            <person name="King G."/>
            <person name="Bancroft I."/>
            <person name="Chalhoub B."/>
            <person name="Sharpe A.G."/>
        </authorList>
    </citation>
    <scope>NUCLEOTIDE SEQUENCE</scope>
    <source>
        <strain evidence="8 9">cv. TO1000</strain>
    </source>
</reference>
<feature type="region of interest" description="Disordered" evidence="6">
    <location>
        <begin position="304"/>
        <end position="371"/>
    </location>
</feature>
<dbReference type="KEGG" id="boe:106327680"/>
<name>A0A0D3AP12_BRAOL</name>
<dbReference type="GO" id="GO:0005634">
    <property type="term" value="C:nucleus"/>
    <property type="evidence" value="ECO:0007669"/>
    <property type="project" value="UniProtKB-SubCell"/>
</dbReference>
<keyword evidence="9" id="KW-1185">Reference proteome</keyword>
<feature type="domain" description="HTH myb-type" evidence="7">
    <location>
        <begin position="218"/>
        <end position="278"/>
    </location>
</feature>
<feature type="region of interest" description="Disordered" evidence="6">
    <location>
        <begin position="82"/>
        <end position="102"/>
    </location>
</feature>
<feature type="compositionally biased region" description="Pro residues" evidence="6">
    <location>
        <begin position="330"/>
        <end position="339"/>
    </location>
</feature>
<dbReference type="InterPro" id="IPR006447">
    <property type="entry name" value="Myb_dom_plants"/>
</dbReference>
<evidence type="ECO:0000313" key="9">
    <source>
        <dbReference type="Proteomes" id="UP000032141"/>
    </source>
</evidence>
<dbReference type="PANTHER" id="PTHR31003">
    <property type="entry name" value="MYB FAMILY TRANSCRIPTION FACTOR"/>
    <property type="match status" value="1"/>
</dbReference>
<evidence type="ECO:0000256" key="6">
    <source>
        <dbReference type="SAM" id="MobiDB-lite"/>
    </source>
</evidence>
<accession>A0A0D3AP12</accession>
<dbReference type="InterPro" id="IPR001005">
    <property type="entry name" value="SANT/Myb"/>
</dbReference>
<evidence type="ECO:0000313" key="8">
    <source>
        <dbReference type="EnsemblPlants" id="Bo2g061130.1"/>
    </source>
</evidence>
<dbReference type="OMA" id="ETCGVGK"/>
<dbReference type="Pfam" id="PF26575">
    <property type="entry name" value="HHO5_N"/>
    <property type="match status" value="1"/>
</dbReference>
<dbReference type="InterPro" id="IPR058673">
    <property type="entry name" value="HHO5-like_N"/>
</dbReference>
<reference evidence="8" key="2">
    <citation type="submission" date="2015-03" db="UniProtKB">
        <authorList>
            <consortium name="EnsemblPlants"/>
        </authorList>
    </citation>
    <scope>IDENTIFICATION</scope>
</reference>
<dbReference type="AlphaFoldDB" id="A0A0D3AP12"/>
<evidence type="ECO:0000256" key="1">
    <source>
        <dbReference type="ARBA" id="ARBA00004123"/>
    </source>
</evidence>
<comment type="subcellular location">
    <subcellularLocation>
        <location evidence="1">Nucleus</location>
    </subcellularLocation>
</comment>
<dbReference type="PROSITE" id="PS51294">
    <property type="entry name" value="HTH_MYB"/>
    <property type="match status" value="1"/>
</dbReference>
<dbReference type="EnsemblPlants" id="Bo2g061130.1">
    <property type="protein sequence ID" value="Bo2g061130.1"/>
    <property type="gene ID" value="Bo2g061130"/>
</dbReference>
<evidence type="ECO:0000256" key="5">
    <source>
        <dbReference type="ARBA" id="ARBA00023242"/>
    </source>
</evidence>
<dbReference type="RefSeq" id="XP_013621359.1">
    <property type="nucleotide sequence ID" value="XM_013765905.1"/>
</dbReference>
<dbReference type="Gramene" id="Bo2g061130.1">
    <property type="protein sequence ID" value="Bo2g061130.1"/>
    <property type="gene ID" value="Bo2g061130"/>
</dbReference>